<dbReference type="AlphaFoldDB" id="A0A1I2FGE0"/>
<dbReference type="eggNOG" id="COG2996">
    <property type="taxonomic scope" value="Bacteria"/>
</dbReference>
<dbReference type="PIRSF" id="PIRSF012524">
    <property type="entry name" value="YitL_S1"/>
    <property type="match status" value="1"/>
</dbReference>
<organism evidence="3 4">
    <name type="scientific">Thermophagus xiamenensis</name>
    <dbReference type="NCBI Taxonomy" id="385682"/>
    <lineage>
        <taxon>Bacteria</taxon>
        <taxon>Pseudomonadati</taxon>
        <taxon>Bacteroidota</taxon>
        <taxon>Bacteroidia</taxon>
        <taxon>Marinilabiliales</taxon>
        <taxon>Marinilabiliaceae</taxon>
        <taxon>Thermophagus</taxon>
    </lineage>
</organism>
<gene>
    <name evidence="3" type="ORF">SAMN05444380_12822</name>
</gene>
<dbReference type="SUPFAM" id="SSF50249">
    <property type="entry name" value="Nucleic acid-binding proteins"/>
    <property type="match status" value="1"/>
</dbReference>
<comment type="similarity">
    <text evidence="1">Belongs to the CvfB family.</text>
</comment>
<name>A0A1I2FGE0_9BACT</name>
<dbReference type="InterPro" id="IPR036388">
    <property type="entry name" value="WH-like_DNA-bd_sf"/>
</dbReference>
<dbReference type="GO" id="GO:0003676">
    <property type="term" value="F:nucleic acid binding"/>
    <property type="evidence" value="ECO:0007669"/>
    <property type="project" value="InterPro"/>
</dbReference>
<dbReference type="SMART" id="SM00316">
    <property type="entry name" value="S1"/>
    <property type="match status" value="3"/>
</dbReference>
<dbReference type="InterPro" id="IPR039566">
    <property type="entry name" value="CvfB_S1_st"/>
</dbReference>
<dbReference type="InterPro" id="IPR012340">
    <property type="entry name" value="NA-bd_OB-fold"/>
</dbReference>
<dbReference type="Pfam" id="PF13509">
    <property type="entry name" value="S1_2"/>
    <property type="match status" value="2"/>
</dbReference>
<proteinExistence type="inferred from homology"/>
<dbReference type="InParanoid" id="A0A1I2FGE0"/>
<dbReference type="RefSeq" id="WP_010528623.1">
    <property type="nucleotide sequence ID" value="NZ_AFSL01000089.1"/>
</dbReference>
<sequence>MTQIGQINRLTVTEISPFGAFLDGGNLGKILLPKRYMHPAIKPGTEHKVFIYLDSDDRLVATTEIPFVTIGRFAFLKVVDVTSVGAFLDWGLSKDLLVPFREQKQKMEVGKKYLVYTYLDDATKRIVASAKIEKFLDNTSPAYLTGDKVELIIIGTTDLGIKAIINHRHTGLIYHNEISNPLKTGQTIRGYIKRVREDDKIDLSLHPLGLEAIEENANKIIHILEQSNGFIPLTDDSTPHEIKLILNMSKKAFKKAVGKLYKQNKINIEQEGIRLIL</sequence>
<dbReference type="Gene3D" id="1.10.10.10">
    <property type="entry name" value="Winged helix-like DNA-binding domain superfamily/Winged helix DNA-binding domain"/>
    <property type="match status" value="1"/>
</dbReference>
<evidence type="ECO:0000259" key="2">
    <source>
        <dbReference type="PROSITE" id="PS50126"/>
    </source>
</evidence>
<dbReference type="InterPro" id="IPR003029">
    <property type="entry name" value="S1_domain"/>
</dbReference>
<dbReference type="Pfam" id="PF17783">
    <property type="entry name" value="WHD_CvfB"/>
    <property type="match status" value="1"/>
</dbReference>
<dbReference type="Gene3D" id="2.40.50.140">
    <property type="entry name" value="Nucleic acid-binding proteins"/>
    <property type="match status" value="2"/>
</dbReference>
<protein>
    <recommendedName>
        <fullName evidence="2">S1 motif domain-containing protein</fullName>
    </recommendedName>
</protein>
<feature type="domain" description="S1 motif" evidence="2">
    <location>
        <begin position="146"/>
        <end position="206"/>
    </location>
</feature>
<dbReference type="EMBL" id="FONA01000028">
    <property type="protein sequence ID" value="SFF03531.1"/>
    <property type="molecule type" value="Genomic_DNA"/>
</dbReference>
<dbReference type="PANTHER" id="PTHR37296">
    <property type="entry name" value="CONSERVED VIRULENCE FACTOR B"/>
    <property type="match status" value="1"/>
</dbReference>
<dbReference type="PANTHER" id="PTHR37296:SF1">
    <property type="entry name" value="CONSERVED VIRULENCE FACTOR B"/>
    <property type="match status" value="1"/>
</dbReference>
<evidence type="ECO:0000256" key="1">
    <source>
        <dbReference type="PIRNR" id="PIRNR012524"/>
    </source>
</evidence>
<keyword evidence="4" id="KW-1185">Reference proteome</keyword>
<dbReference type="InterPro" id="IPR014464">
    <property type="entry name" value="CvfB_fam"/>
</dbReference>
<evidence type="ECO:0000313" key="3">
    <source>
        <dbReference type="EMBL" id="SFF03531.1"/>
    </source>
</evidence>
<reference evidence="3 4" key="1">
    <citation type="submission" date="2016-10" db="EMBL/GenBank/DDBJ databases">
        <authorList>
            <person name="de Groot N.N."/>
        </authorList>
    </citation>
    <scope>NUCLEOTIDE SEQUENCE [LARGE SCALE GENOMIC DNA]</scope>
    <source>
        <strain evidence="3 4">DSM 19012</strain>
    </source>
</reference>
<evidence type="ECO:0000313" key="4">
    <source>
        <dbReference type="Proteomes" id="UP000181976"/>
    </source>
</evidence>
<dbReference type="OrthoDB" id="9801597at2"/>
<dbReference type="InterPro" id="IPR040764">
    <property type="entry name" value="CvfB_WH"/>
</dbReference>
<dbReference type="PROSITE" id="PS50126">
    <property type="entry name" value="S1"/>
    <property type="match status" value="1"/>
</dbReference>
<dbReference type="Proteomes" id="UP000181976">
    <property type="component" value="Unassembled WGS sequence"/>
</dbReference>
<accession>A0A1I2FGE0</accession>